<evidence type="ECO:0000256" key="1">
    <source>
        <dbReference type="SAM" id="Phobius"/>
    </source>
</evidence>
<evidence type="ECO:0000313" key="2">
    <source>
        <dbReference type="EMBL" id="MFO7192543.1"/>
    </source>
</evidence>
<reference evidence="2 4" key="3">
    <citation type="journal article" date="2021" name="BMC Genomics">
        <title>Genome-resolved metagenome and metatranscriptome analyses of thermophilic composting reveal key bacterial players and their metabolic interactions.</title>
        <authorList>
            <person name="Braga L.P.P."/>
            <person name="Pereira R.V."/>
            <person name="Martins L.F."/>
            <person name="Moura L.M.S."/>
            <person name="Sanchez F.B."/>
            <person name="Patane J.S.L."/>
            <person name="da Silva A.M."/>
            <person name="Setubal J.C."/>
        </authorList>
    </citation>
    <scope>NUCLEOTIDE SEQUENCE [LARGE SCALE GENOMIC DNA]</scope>
    <source>
        <strain evidence="2">ZC4RG45</strain>
    </source>
</reference>
<evidence type="ECO:0000313" key="4">
    <source>
        <dbReference type="Proteomes" id="UP000249324"/>
    </source>
</evidence>
<reference evidence="2" key="4">
    <citation type="submission" date="2023-08" db="EMBL/GenBank/DDBJ databases">
        <authorList>
            <person name="Guima S.E.S."/>
            <person name="Martins L.F."/>
            <person name="Silva A.M."/>
            <person name="Setubal J.C."/>
        </authorList>
    </citation>
    <scope>NUCLEOTIDE SEQUENCE</scope>
    <source>
        <strain evidence="2">ZC4RG45</strain>
    </source>
</reference>
<accession>A0A2W4LV82</accession>
<feature type="transmembrane region" description="Helical" evidence="1">
    <location>
        <begin position="6"/>
        <end position="27"/>
    </location>
</feature>
<dbReference type="EMBL" id="QGUI02000107">
    <property type="protein sequence ID" value="MFO7192543.1"/>
    <property type="molecule type" value="Genomic_DNA"/>
</dbReference>
<comment type="caution">
    <text evidence="3">The sequence shown here is derived from an EMBL/GenBank/DDBJ whole genome shotgun (WGS) entry which is preliminary data.</text>
</comment>
<dbReference type="Proteomes" id="UP000249324">
    <property type="component" value="Unassembled WGS sequence"/>
</dbReference>
<dbReference type="EMBL" id="QGUI01000005">
    <property type="protein sequence ID" value="PZN01564.1"/>
    <property type="molecule type" value="Genomic_DNA"/>
</dbReference>
<organism evidence="3">
    <name type="scientific">Thermocrispum agreste</name>
    <dbReference type="NCBI Taxonomy" id="37925"/>
    <lineage>
        <taxon>Bacteria</taxon>
        <taxon>Bacillati</taxon>
        <taxon>Actinomycetota</taxon>
        <taxon>Actinomycetes</taxon>
        <taxon>Pseudonocardiales</taxon>
        <taxon>Pseudonocardiaceae</taxon>
        <taxon>Thermocrispum</taxon>
    </lineage>
</organism>
<keyword evidence="1" id="KW-0472">Membrane</keyword>
<gene>
    <name evidence="3" type="ORF">DIU77_00265</name>
    <name evidence="2" type="ORF">DIU77_009910</name>
</gene>
<dbReference type="STRING" id="1111738.GCA_000427905_03358"/>
<proteinExistence type="predicted"/>
<dbReference type="AlphaFoldDB" id="A0A2W4LV82"/>
<keyword evidence="1" id="KW-1133">Transmembrane helix</keyword>
<evidence type="ECO:0000313" key="3">
    <source>
        <dbReference type="EMBL" id="PZN01564.1"/>
    </source>
</evidence>
<sequence length="75" mass="8020">MPAAAWVTLIIAALIIGLTAVALLRVIMHLNYVRKRLAVIHAGAESIAERTETVPGVLTSVNANLKPVRDFCEGV</sequence>
<reference evidence="3" key="1">
    <citation type="submission" date="2018-05" db="EMBL/GenBank/DDBJ databases">
        <authorList>
            <person name="Lanie J.A."/>
            <person name="Ng W.-L."/>
            <person name="Kazmierczak K.M."/>
            <person name="Andrzejewski T.M."/>
            <person name="Davidsen T.M."/>
            <person name="Wayne K.J."/>
            <person name="Tettelin H."/>
            <person name="Glass J.I."/>
            <person name="Rusch D."/>
            <person name="Podicherti R."/>
            <person name="Tsui H.-C.T."/>
            <person name="Winkler M.E."/>
        </authorList>
    </citation>
    <scope>NUCLEOTIDE SEQUENCE</scope>
    <source>
        <strain evidence="3">ZC4RG45</strain>
    </source>
</reference>
<reference evidence="2" key="2">
    <citation type="submission" date="2018-05" db="EMBL/GenBank/DDBJ databases">
        <authorList>
            <person name="Moura L."/>
            <person name="Setubal J.C."/>
        </authorList>
    </citation>
    <scope>NUCLEOTIDE SEQUENCE</scope>
    <source>
        <strain evidence="2">ZC4RG45</strain>
    </source>
</reference>
<keyword evidence="1" id="KW-0812">Transmembrane</keyword>
<protein>
    <submittedName>
        <fullName evidence="3">Uncharacterized protein</fullName>
    </submittedName>
</protein>
<name>A0A2W4LV82_9PSEU</name>